<keyword evidence="2" id="KW-1185">Reference proteome</keyword>
<evidence type="ECO:0000313" key="2">
    <source>
        <dbReference type="Proteomes" id="UP001549047"/>
    </source>
</evidence>
<proteinExistence type="predicted"/>
<protein>
    <submittedName>
        <fullName evidence="1">Uncharacterized protein</fullName>
    </submittedName>
</protein>
<reference evidence="1 2" key="1">
    <citation type="submission" date="2024-06" db="EMBL/GenBank/DDBJ databases">
        <title>Genomic Encyclopedia of Type Strains, Phase IV (KMG-IV): sequencing the most valuable type-strain genomes for metagenomic binning, comparative biology and taxonomic classification.</title>
        <authorList>
            <person name="Goeker M."/>
        </authorList>
    </citation>
    <scope>NUCLEOTIDE SEQUENCE [LARGE SCALE GENOMIC DNA]</scope>
    <source>
        <strain evidence="1 2">DSM 29780</strain>
    </source>
</reference>
<evidence type="ECO:0000313" key="1">
    <source>
        <dbReference type="EMBL" id="MET3615026.1"/>
    </source>
</evidence>
<gene>
    <name evidence="1" type="ORF">ABID16_003369</name>
</gene>
<organism evidence="1 2">
    <name type="scientific">Rhizobium aquaticum</name>
    <dbReference type="NCBI Taxonomy" id="1549636"/>
    <lineage>
        <taxon>Bacteria</taxon>
        <taxon>Pseudomonadati</taxon>
        <taxon>Pseudomonadota</taxon>
        <taxon>Alphaproteobacteria</taxon>
        <taxon>Hyphomicrobiales</taxon>
        <taxon>Rhizobiaceae</taxon>
        <taxon>Rhizobium/Agrobacterium group</taxon>
        <taxon>Rhizobium</taxon>
    </lineage>
</organism>
<comment type="caution">
    <text evidence="1">The sequence shown here is derived from an EMBL/GenBank/DDBJ whole genome shotgun (WGS) entry which is preliminary data.</text>
</comment>
<dbReference type="RefSeq" id="WP_354557510.1">
    <property type="nucleotide sequence ID" value="NZ_JBEPMB010000005.1"/>
</dbReference>
<dbReference type="EMBL" id="JBEPMB010000005">
    <property type="protein sequence ID" value="MET3615026.1"/>
    <property type="molecule type" value="Genomic_DNA"/>
</dbReference>
<accession>A0ABV2J3Y8</accession>
<dbReference type="Proteomes" id="UP001549047">
    <property type="component" value="Unassembled WGS sequence"/>
</dbReference>
<name>A0ABV2J3Y8_9HYPH</name>
<sequence>MENAEITKLRGRLNAHRELLIELTSLLLEERGRVPAGAQGGPGEDLSIYDQEEDPGVIPTDGFAEQAEFASEVRAIFDAARARMEAKSRKS</sequence>